<keyword evidence="1" id="KW-0472">Membrane</keyword>
<dbReference type="WBParaSite" id="ALUE_0000226101-mRNA-1">
    <property type="protein sequence ID" value="ALUE_0000226101-mRNA-1"/>
    <property type="gene ID" value="ALUE_0000226101"/>
</dbReference>
<evidence type="ECO:0000313" key="3">
    <source>
        <dbReference type="WBParaSite" id="ALUE_0000226101-mRNA-1"/>
    </source>
</evidence>
<dbReference type="AlphaFoldDB" id="A0A0M3HL66"/>
<reference evidence="3" key="1">
    <citation type="submission" date="2017-02" db="UniProtKB">
        <authorList>
            <consortium name="WormBaseParasite"/>
        </authorList>
    </citation>
    <scope>IDENTIFICATION</scope>
</reference>
<dbReference type="Proteomes" id="UP000036681">
    <property type="component" value="Unplaced"/>
</dbReference>
<protein>
    <submittedName>
        <fullName evidence="3">SSD domain-containing protein</fullName>
    </submittedName>
</protein>
<evidence type="ECO:0000256" key="1">
    <source>
        <dbReference type="SAM" id="Phobius"/>
    </source>
</evidence>
<accession>A0A0M3HL66</accession>
<keyword evidence="1" id="KW-1133">Transmembrane helix</keyword>
<name>A0A0M3HL66_ASCLU</name>
<sequence length="93" mass="10771">MNISLFSSFFISLAGVVIGFGLDVVNFLIEMVIILSSLSARLDSFVRLVFMFRLYTVDVYILFVRIEMRRRGASCNVSVHNRIRDYARNEGRR</sequence>
<feature type="transmembrane region" description="Helical" evidence="1">
    <location>
        <begin position="45"/>
        <end position="64"/>
    </location>
</feature>
<keyword evidence="1" id="KW-0812">Transmembrane</keyword>
<organism evidence="2 3">
    <name type="scientific">Ascaris lumbricoides</name>
    <name type="common">Giant roundworm</name>
    <dbReference type="NCBI Taxonomy" id="6252"/>
    <lineage>
        <taxon>Eukaryota</taxon>
        <taxon>Metazoa</taxon>
        <taxon>Ecdysozoa</taxon>
        <taxon>Nematoda</taxon>
        <taxon>Chromadorea</taxon>
        <taxon>Rhabditida</taxon>
        <taxon>Spirurina</taxon>
        <taxon>Ascaridomorpha</taxon>
        <taxon>Ascaridoidea</taxon>
        <taxon>Ascarididae</taxon>
        <taxon>Ascaris</taxon>
    </lineage>
</organism>
<proteinExistence type="predicted"/>
<keyword evidence="2" id="KW-1185">Reference proteome</keyword>
<evidence type="ECO:0000313" key="2">
    <source>
        <dbReference type="Proteomes" id="UP000036681"/>
    </source>
</evidence>